<dbReference type="Proteomes" id="UP001419268">
    <property type="component" value="Unassembled WGS sequence"/>
</dbReference>
<dbReference type="AlphaFoldDB" id="A0AAP0Q829"/>
<keyword evidence="2" id="KW-1185">Reference proteome</keyword>
<organism evidence="1 2">
    <name type="scientific">Stephania cephalantha</name>
    <dbReference type="NCBI Taxonomy" id="152367"/>
    <lineage>
        <taxon>Eukaryota</taxon>
        <taxon>Viridiplantae</taxon>
        <taxon>Streptophyta</taxon>
        <taxon>Embryophyta</taxon>
        <taxon>Tracheophyta</taxon>
        <taxon>Spermatophyta</taxon>
        <taxon>Magnoliopsida</taxon>
        <taxon>Ranunculales</taxon>
        <taxon>Menispermaceae</taxon>
        <taxon>Menispermoideae</taxon>
        <taxon>Cissampelideae</taxon>
        <taxon>Stephania</taxon>
    </lineage>
</organism>
<protein>
    <submittedName>
        <fullName evidence="1">Uncharacterized protein</fullName>
    </submittedName>
</protein>
<sequence>MTTLFMVSEATSKALSPRVCCVNPYKSNERDLLDERHRTKRGFLGDLSPTPENNVISIDDRFISLVVRRYPKKFYPTQGTTHKTYNLPWLGRVWIFQLVVRNCIRE</sequence>
<name>A0AAP0Q829_9MAGN</name>
<evidence type="ECO:0000313" key="1">
    <source>
        <dbReference type="EMBL" id="KAK9166571.1"/>
    </source>
</evidence>
<reference evidence="1 2" key="1">
    <citation type="submission" date="2024-01" db="EMBL/GenBank/DDBJ databases">
        <title>Genome assemblies of Stephania.</title>
        <authorList>
            <person name="Yang L."/>
        </authorList>
    </citation>
    <scope>NUCLEOTIDE SEQUENCE [LARGE SCALE GENOMIC DNA]</scope>
    <source>
        <strain evidence="1">JXDWG</strain>
        <tissue evidence="1">Leaf</tissue>
    </source>
</reference>
<dbReference type="EMBL" id="JBBNAG010000001">
    <property type="protein sequence ID" value="KAK9166571.1"/>
    <property type="molecule type" value="Genomic_DNA"/>
</dbReference>
<accession>A0AAP0Q829</accession>
<proteinExistence type="predicted"/>
<comment type="caution">
    <text evidence="1">The sequence shown here is derived from an EMBL/GenBank/DDBJ whole genome shotgun (WGS) entry which is preliminary data.</text>
</comment>
<evidence type="ECO:0000313" key="2">
    <source>
        <dbReference type="Proteomes" id="UP001419268"/>
    </source>
</evidence>
<gene>
    <name evidence="1" type="ORF">Scep_001762</name>
</gene>